<dbReference type="GO" id="GO:0004427">
    <property type="term" value="F:inorganic diphosphate phosphatase activity"/>
    <property type="evidence" value="ECO:0007669"/>
    <property type="project" value="UniProtKB-EC"/>
</dbReference>
<evidence type="ECO:0000256" key="2">
    <source>
        <dbReference type="ARBA" id="ARBA00004496"/>
    </source>
</evidence>
<comment type="similarity">
    <text evidence="3">Belongs to the PPase family.</text>
</comment>
<keyword evidence="13" id="KW-1185">Reference proteome</keyword>
<comment type="cofactor">
    <cofactor evidence="1">
        <name>Mg(2+)</name>
        <dbReference type="ChEBI" id="CHEBI:18420"/>
    </cofactor>
</comment>
<evidence type="ECO:0000256" key="11">
    <source>
        <dbReference type="ARBA" id="ARBA00047820"/>
    </source>
</evidence>
<evidence type="ECO:0000256" key="6">
    <source>
        <dbReference type="ARBA" id="ARBA00022723"/>
    </source>
</evidence>
<keyword evidence="5" id="KW-0963">Cytoplasm</keyword>
<dbReference type="OrthoDB" id="1608002at2759"/>
<dbReference type="EC" id="3.6.1.1" evidence="4"/>
<dbReference type="PANTHER" id="PTHR10286">
    <property type="entry name" value="INORGANIC PYROPHOSPHATASE"/>
    <property type="match status" value="1"/>
</dbReference>
<organism evidence="12 13">
    <name type="scientific">Calocera cornea HHB12733</name>
    <dbReference type="NCBI Taxonomy" id="1353952"/>
    <lineage>
        <taxon>Eukaryota</taxon>
        <taxon>Fungi</taxon>
        <taxon>Dikarya</taxon>
        <taxon>Basidiomycota</taxon>
        <taxon>Agaricomycotina</taxon>
        <taxon>Dacrymycetes</taxon>
        <taxon>Dacrymycetales</taxon>
        <taxon>Dacrymycetaceae</taxon>
        <taxon>Calocera</taxon>
    </lineage>
</organism>
<comment type="catalytic activity">
    <reaction evidence="11">
        <text>diphosphate + H2O = 2 phosphate + H(+)</text>
        <dbReference type="Rhea" id="RHEA:24576"/>
        <dbReference type="ChEBI" id="CHEBI:15377"/>
        <dbReference type="ChEBI" id="CHEBI:15378"/>
        <dbReference type="ChEBI" id="CHEBI:33019"/>
        <dbReference type="ChEBI" id="CHEBI:43474"/>
        <dbReference type="EC" id="3.6.1.1"/>
    </reaction>
</comment>
<evidence type="ECO:0000256" key="10">
    <source>
        <dbReference type="ARBA" id="ARBA00040300"/>
    </source>
</evidence>
<accession>A0A165E515</accession>
<keyword evidence="6" id="KW-0479">Metal-binding</keyword>
<dbReference type="CDD" id="cd00412">
    <property type="entry name" value="pyrophosphatase"/>
    <property type="match status" value="1"/>
</dbReference>
<dbReference type="GO" id="GO:0005737">
    <property type="term" value="C:cytoplasm"/>
    <property type="evidence" value="ECO:0007669"/>
    <property type="project" value="UniProtKB-SubCell"/>
</dbReference>
<dbReference type="InParanoid" id="A0A165E515"/>
<dbReference type="Pfam" id="PF00719">
    <property type="entry name" value="Pyrophosphatase"/>
    <property type="match status" value="1"/>
</dbReference>
<evidence type="ECO:0000313" key="13">
    <source>
        <dbReference type="Proteomes" id="UP000076842"/>
    </source>
</evidence>
<comment type="subcellular location">
    <subcellularLocation>
        <location evidence="2">Cytoplasm</location>
    </subcellularLocation>
</comment>
<evidence type="ECO:0000256" key="7">
    <source>
        <dbReference type="ARBA" id="ARBA00022801"/>
    </source>
</evidence>
<dbReference type="InterPro" id="IPR036649">
    <property type="entry name" value="Pyrophosphatase_sf"/>
</dbReference>
<evidence type="ECO:0000256" key="3">
    <source>
        <dbReference type="ARBA" id="ARBA00006220"/>
    </source>
</evidence>
<evidence type="ECO:0000256" key="8">
    <source>
        <dbReference type="ARBA" id="ARBA00022842"/>
    </source>
</evidence>
<keyword evidence="8" id="KW-0460">Magnesium</keyword>
<reference evidence="12 13" key="1">
    <citation type="journal article" date="2016" name="Mol. Biol. Evol.">
        <title>Comparative Genomics of Early-Diverging Mushroom-Forming Fungi Provides Insights into the Origins of Lignocellulose Decay Capabilities.</title>
        <authorList>
            <person name="Nagy L.G."/>
            <person name="Riley R."/>
            <person name="Tritt A."/>
            <person name="Adam C."/>
            <person name="Daum C."/>
            <person name="Floudas D."/>
            <person name="Sun H."/>
            <person name="Yadav J.S."/>
            <person name="Pangilinan J."/>
            <person name="Larsson K.H."/>
            <person name="Matsuura K."/>
            <person name="Barry K."/>
            <person name="Labutti K."/>
            <person name="Kuo R."/>
            <person name="Ohm R.A."/>
            <person name="Bhattacharya S.S."/>
            <person name="Shirouzu T."/>
            <person name="Yoshinaga Y."/>
            <person name="Martin F.M."/>
            <person name="Grigoriev I.V."/>
            <person name="Hibbett D.S."/>
        </authorList>
    </citation>
    <scope>NUCLEOTIDE SEQUENCE [LARGE SCALE GENOMIC DNA]</scope>
    <source>
        <strain evidence="12 13">HHB12733</strain>
    </source>
</reference>
<evidence type="ECO:0000313" key="12">
    <source>
        <dbReference type="EMBL" id="KZT54108.1"/>
    </source>
</evidence>
<dbReference type="InterPro" id="IPR008162">
    <property type="entry name" value="Pyrophosphatase"/>
</dbReference>
<dbReference type="Gene3D" id="3.90.80.10">
    <property type="entry name" value="Inorganic pyrophosphatase"/>
    <property type="match status" value="1"/>
</dbReference>
<dbReference type="GO" id="GO:0000287">
    <property type="term" value="F:magnesium ion binding"/>
    <property type="evidence" value="ECO:0007669"/>
    <property type="project" value="InterPro"/>
</dbReference>
<proteinExistence type="inferred from homology"/>
<dbReference type="SUPFAM" id="SSF50324">
    <property type="entry name" value="Inorganic pyrophosphatase"/>
    <property type="match status" value="1"/>
</dbReference>
<name>A0A165E515_9BASI</name>
<dbReference type="AlphaFoldDB" id="A0A165E515"/>
<evidence type="ECO:0000256" key="9">
    <source>
        <dbReference type="ARBA" id="ARBA00032535"/>
    </source>
</evidence>
<dbReference type="GO" id="GO:0006796">
    <property type="term" value="P:phosphate-containing compound metabolic process"/>
    <property type="evidence" value="ECO:0007669"/>
    <property type="project" value="InterPro"/>
</dbReference>
<sequence length="339" mass="38251">MYACCVFQECVGMRETDIGGTRLMSTAVARNASNTCIHSLFTTIRRSMSAGYRPRQIGPLNTLEHRVYLDRDGTVVSPFHDVPLFVDQQNYTLNMVVEIPRWTNAKLEISKEEPLNPIKQDTKKGRPRFVRNVFPYKGYIWNYGAFPQTWEDPNKTESDTNAKGDCNPLDVIEIGEEVGHTGQIKQVKVLGIIALIDEGETDWKAVVIDVRDPDAGKLNDIDDVEKFFPGLLRATNEWFRLYKLPEGKSENVFAFSGEAKNRNYAINVINECHEAWCRLIKGETAAKTETYNISIKNSTIQSSSQLDRTYDGVPTESVLSPARIDSAIDKSFHIGFATI</sequence>
<dbReference type="EMBL" id="KV424021">
    <property type="protein sequence ID" value="KZT54108.1"/>
    <property type="molecule type" value="Genomic_DNA"/>
</dbReference>
<dbReference type="Proteomes" id="UP000076842">
    <property type="component" value="Unassembled WGS sequence"/>
</dbReference>
<protein>
    <recommendedName>
        <fullName evidence="10">Inorganic pyrophosphatase</fullName>
        <ecNumber evidence="4">3.6.1.1</ecNumber>
    </recommendedName>
    <alternativeName>
        <fullName evidence="9">Pyrophosphate phospho-hydrolase</fullName>
    </alternativeName>
</protein>
<keyword evidence="7" id="KW-0378">Hydrolase</keyword>
<evidence type="ECO:0000256" key="5">
    <source>
        <dbReference type="ARBA" id="ARBA00022490"/>
    </source>
</evidence>
<dbReference type="STRING" id="1353952.A0A165E515"/>
<evidence type="ECO:0000256" key="4">
    <source>
        <dbReference type="ARBA" id="ARBA00012146"/>
    </source>
</evidence>
<evidence type="ECO:0000256" key="1">
    <source>
        <dbReference type="ARBA" id="ARBA00001946"/>
    </source>
</evidence>
<gene>
    <name evidence="12" type="ORF">CALCODRAFT_551334</name>
</gene>
<dbReference type="FunFam" id="3.90.80.10:FF:000004">
    <property type="entry name" value="Inorganic pyrophosphatase"/>
    <property type="match status" value="1"/>
</dbReference>